<organism evidence="3 4">
    <name type="scientific">Parageobacillus thermoglucosidasius</name>
    <name type="common">Geobacillus thermoglucosidasius</name>
    <dbReference type="NCBI Taxonomy" id="1426"/>
    <lineage>
        <taxon>Bacteria</taxon>
        <taxon>Bacillati</taxon>
        <taxon>Bacillota</taxon>
        <taxon>Bacilli</taxon>
        <taxon>Bacillales</taxon>
        <taxon>Anoxybacillaceae</taxon>
        <taxon>Parageobacillus</taxon>
    </lineage>
</organism>
<comment type="similarity">
    <text evidence="1">Belongs to the carbon-nitrogen hydrolase superfamily. NIT1/NIT2 family.</text>
</comment>
<evidence type="ECO:0000259" key="2">
    <source>
        <dbReference type="PROSITE" id="PS50263"/>
    </source>
</evidence>
<evidence type="ECO:0000313" key="4">
    <source>
        <dbReference type="Proteomes" id="UP000078290"/>
    </source>
</evidence>
<proteinExistence type="inferred from homology"/>
<dbReference type="CDD" id="cd07583">
    <property type="entry name" value="nitrilase_5"/>
    <property type="match status" value="1"/>
</dbReference>
<protein>
    <submittedName>
        <fullName evidence="3">Hydrolase</fullName>
    </submittedName>
</protein>
<dbReference type="RefSeq" id="WP_064551237.1">
    <property type="nucleotide sequence ID" value="NZ_LXMA01000012.1"/>
</dbReference>
<dbReference type="Gene3D" id="3.60.110.10">
    <property type="entry name" value="Carbon-nitrogen hydrolase"/>
    <property type="match status" value="1"/>
</dbReference>
<dbReference type="PROSITE" id="PS50263">
    <property type="entry name" value="CN_HYDROLASE"/>
    <property type="match status" value="1"/>
</dbReference>
<reference evidence="4" key="1">
    <citation type="submission" date="2016-05" db="EMBL/GenBank/DDBJ databases">
        <authorList>
            <person name="Wang W."/>
            <person name="Zhu L."/>
        </authorList>
    </citation>
    <scope>NUCLEOTIDE SEQUENCE [LARGE SCALE GENOMIC DNA]</scope>
    <source>
        <strain evidence="4">W-2</strain>
    </source>
</reference>
<dbReference type="Proteomes" id="UP000078290">
    <property type="component" value="Unassembled WGS sequence"/>
</dbReference>
<gene>
    <name evidence="3" type="ORF">A7K69_06290</name>
</gene>
<dbReference type="EMBL" id="LXMA01000012">
    <property type="protein sequence ID" value="OAT73579.1"/>
    <property type="molecule type" value="Genomic_DNA"/>
</dbReference>
<dbReference type="InterPro" id="IPR036526">
    <property type="entry name" value="C-N_Hydrolase_sf"/>
</dbReference>
<evidence type="ECO:0000313" key="3">
    <source>
        <dbReference type="EMBL" id="OAT73579.1"/>
    </source>
</evidence>
<name>A0A1B7KU35_PARTM</name>
<keyword evidence="3" id="KW-0378">Hydrolase</keyword>
<dbReference type="Pfam" id="PF00795">
    <property type="entry name" value="CN_hydrolase"/>
    <property type="match status" value="1"/>
</dbReference>
<dbReference type="AlphaFoldDB" id="A0A1B7KU35"/>
<dbReference type="PANTHER" id="PTHR23088:SF27">
    <property type="entry name" value="DEAMINATED GLUTATHIONE AMIDASE"/>
    <property type="match status" value="1"/>
</dbReference>
<feature type="domain" description="CN hydrolase" evidence="2">
    <location>
        <begin position="3"/>
        <end position="239"/>
    </location>
</feature>
<evidence type="ECO:0000256" key="1">
    <source>
        <dbReference type="ARBA" id="ARBA00010613"/>
    </source>
</evidence>
<accession>A0A1B7KU35</accession>
<dbReference type="PANTHER" id="PTHR23088">
    <property type="entry name" value="NITRILASE-RELATED"/>
    <property type="match status" value="1"/>
</dbReference>
<dbReference type="GO" id="GO:0016787">
    <property type="term" value="F:hydrolase activity"/>
    <property type="evidence" value="ECO:0007669"/>
    <property type="project" value="UniProtKB-KW"/>
</dbReference>
<sequence length="279" mass="31287">MIIKIACLQLDIAFGNPAENEQRVEKEIEKIAKDRPDIIVLPELWTTGYDLTRLDEIADEGGARTKAFIQKLAKTHHVNIVAGSVAKKTANGVTNTMYVADRNGAIVGEYSKLHLFQLMNEHLYLQSGEKMGLFTLENTQCAGVICYDIRFPEWVRAHMVQGAEVLFVVAEWPLPRLSHWRTLLAARAIENQCYVIACNRAGSDPNNVFAGHSLVIDPWGEIVVEASEQPCTLTAQIDLAKVNEVRKQIPIFADRRIADYIAAEKNLQKSVDKPFHNHV</sequence>
<dbReference type="InterPro" id="IPR003010">
    <property type="entry name" value="C-N_Hydrolase"/>
</dbReference>
<dbReference type="OrthoDB" id="9811121at2"/>
<dbReference type="SUPFAM" id="SSF56317">
    <property type="entry name" value="Carbon-nitrogen hydrolase"/>
    <property type="match status" value="1"/>
</dbReference>
<comment type="caution">
    <text evidence="3">The sequence shown here is derived from an EMBL/GenBank/DDBJ whole genome shotgun (WGS) entry which is preliminary data.</text>
</comment>